<dbReference type="EMBL" id="QGTD01000001">
    <property type="protein sequence ID" value="PWU70436.1"/>
    <property type="molecule type" value="Genomic_DNA"/>
</dbReference>
<name>A0A317L4I8_9BACI</name>
<dbReference type="Proteomes" id="UP000245624">
    <property type="component" value="Unassembled WGS sequence"/>
</dbReference>
<gene>
    <name evidence="1" type="ORF">DLJ74_00975</name>
</gene>
<proteinExistence type="predicted"/>
<accession>A0A317L4I8</accession>
<reference evidence="1 2" key="1">
    <citation type="submission" date="2018-05" db="EMBL/GenBank/DDBJ databases">
        <title>Genomic analysis of Gracilibacillus dipsosauri DD1 reveals novel features of a salt-tolerant amylase.</title>
        <authorList>
            <person name="Deutch C.E."/>
            <person name="Yang S."/>
        </authorList>
    </citation>
    <scope>NUCLEOTIDE SEQUENCE [LARGE SCALE GENOMIC DNA]</scope>
    <source>
        <strain evidence="1 2">DD1</strain>
    </source>
</reference>
<evidence type="ECO:0000313" key="1">
    <source>
        <dbReference type="EMBL" id="PWU70436.1"/>
    </source>
</evidence>
<keyword evidence="2" id="KW-1185">Reference proteome</keyword>
<evidence type="ECO:0000313" key="2">
    <source>
        <dbReference type="Proteomes" id="UP000245624"/>
    </source>
</evidence>
<organism evidence="1 2">
    <name type="scientific">Gracilibacillus dipsosauri</name>
    <dbReference type="NCBI Taxonomy" id="178340"/>
    <lineage>
        <taxon>Bacteria</taxon>
        <taxon>Bacillati</taxon>
        <taxon>Bacillota</taxon>
        <taxon>Bacilli</taxon>
        <taxon>Bacillales</taxon>
        <taxon>Bacillaceae</taxon>
        <taxon>Gracilibacillus</taxon>
    </lineage>
</organism>
<dbReference type="AlphaFoldDB" id="A0A317L4I8"/>
<comment type="caution">
    <text evidence="1">The sequence shown here is derived from an EMBL/GenBank/DDBJ whole genome shotgun (WGS) entry which is preliminary data.</text>
</comment>
<protein>
    <submittedName>
        <fullName evidence="1">Uncharacterized protein</fullName>
    </submittedName>
</protein>
<sequence length="71" mass="8620">MDCLMQPRTNMNIMSYMKVFLNITLNHTLIINFNYLSEINEFLKNYNEMYKMNKWLTAPKLVLFFVHKIVP</sequence>